<evidence type="ECO:0000256" key="4">
    <source>
        <dbReference type="ARBA" id="ARBA00022729"/>
    </source>
</evidence>
<sequence length="395" mass="44781">MFTTSSAVYLICCFQMVLNVRLDVVNQWNFLDFDLPFNFDYRDIKPENTLFTGLEVTADRLFLAMPRLRAGVPATLATIPRNTPKGSSPILRAFPDWSFHGAARGDVNCSNLISVYRMRIDSCNNLWVLDSGVLNSLDEFTRICQPKLVVFDLFRDQILRTVYLPSGVLRPSSLLTNLVVDESIQGRCDSSFVYMTDTAAPGLIVYDALRDTAWRFTHPTMFPDPNFGDYNINGESFSLMDGIVGITHSPKLATVYFQPLATDRIFSIPTSTLIKGPPAEFEKLPIAFVGKKSSQGLGLTLNLLDETIYFSPLTETSVASWNPLTNGQTLLAYDPDQLQFCAELRWKNDGYLWILSTRFQRFFLKTVSSRELNLRIIRIPYRKNTIHRGVNDLVF</sequence>
<evidence type="ECO:0000313" key="6">
    <source>
        <dbReference type="EMBL" id="CAG9832580.1"/>
    </source>
</evidence>
<name>A0A9N9X9D6_DIABA</name>
<organism evidence="6 7">
    <name type="scientific">Diabrotica balteata</name>
    <name type="common">Banded cucumber beetle</name>
    <dbReference type="NCBI Taxonomy" id="107213"/>
    <lineage>
        <taxon>Eukaryota</taxon>
        <taxon>Metazoa</taxon>
        <taxon>Ecdysozoa</taxon>
        <taxon>Arthropoda</taxon>
        <taxon>Hexapoda</taxon>
        <taxon>Insecta</taxon>
        <taxon>Pterygota</taxon>
        <taxon>Neoptera</taxon>
        <taxon>Endopterygota</taxon>
        <taxon>Coleoptera</taxon>
        <taxon>Polyphaga</taxon>
        <taxon>Cucujiformia</taxon>
        <taxon>Chrysomeloidea</taxon>
        <taxon>Chrysomelidae</taxon>
        <taxon>Galerucinae</taxon>
        <taxon>Diabroticina</taxon>
        <taxon>Diabroticites</taxon>
        <taxon>Diabrotica</taxon>
    </lineage>
</organism>
<dbReference type="Pfam" id="PF03022">
    <property type="entry name" value="MRJP"/>
    <property type="match status" value="1"/>
</dbReference>
<evidence type="ECO:0000256" key="5">
    <source>
        <dbReference type="SAM" id="SignalP"/>
    </source>
</evidence>
<feature type="signal peptide" evidence="5">
    <location>
        <begin position="1"/>
        <end position="19"/>
    </location>
</feature>
<dbReference type="PANTHER" id="PTHR10009:SF19">
    <property type="entry name" value="RE55542P"/>
    <property type="match status" value="1"/>
</dbReference>
<dbReference type="PRINTS" id="PR01366">
    <property type="entry name" value="ROYALJELLY"/>
</dbReference>
<dbReference type="PANTHER" id="PTHR10009">
    <property type="entry name" value="PROTEIN YELLOW-RELATED"/>
    <property type="match status" value="1"/>
</dbReference>
<reference evidence="6" key="1">
    <citation type="submission" date="2022-01" db="EMBL/GenBank/DDBJ databases">
        <authorList>
            <person name="King R."/>
        </authorList>
    </citation>
    <scope>NUCLEOTIDE SEQUENCE</scope>
</reference>
<accession>A0A9N9X9D6</accession>
<comment type="similarity">
    <text evidence="2">Belongs to the major royal jelly protein family.</text>
</comment>
<dbReference type="SUPFAM" id="SSF101898">
    <property type="entry name" value="NHL repeat"/>
    <property type="match status" value="1"/>
</dbReference>
<comment type="subcellular location">
    <subcellularLocation>
        <location evidence="1">Secreted</location>
    </subcellularLocation>
</comment>
<dbReference type="AlphaFoldDB" id="A0A9N9X9D6"/>
<dbReference type="InterPro" id="IPR017996">
    <property type="entry name" value="MRJP/yellow-related"/>
</dbReference>
<evidence type="ECO:0000256" key="2">
    <source>
        <dbReference type="ARBA" id="ARBA00009127"/>
    </source>
</evidence>
<dbReference type="OrthoDB" id="7776143at2759"/>
<evidence type="ECO:0000313" key="7">
    <source>
        <dbReference type="Proteomes" id="UP001153709"/>
    </source>
</evidence>
<dbReference type="GO" id="GO:0005576">
    <property type="term" value="C:extracellular region"/>
    <property type="evidence" value="ECO:0007669"/>
    <property type="project" value="UniProtKB-SubCell"/>
</dbReference>
<gene>
    <name evidence="6" type="ORF">DIABBA_LOCUS6042</name>
</gene>
<dbReference type="InterPro" id="IPR011042">
    <property type="entry name" value="6-blade_b-propeller_TolB-like"/>
</dbReference>
<keyword evidence="3" id="KW-0964">Secreted</keyword>
<dbReference type="Gene3D" id="2.120.10.30">
    <property type="entry name" value="TolB, C-terminal domain"/>
    <property type="match status" value="1"/>
</dbReference>
<keyword evidence="7" id="KW-1185">Reference proteome</keyword>
<evidence type="ECO:0000256" key="1">
    <source>
        <dbReference type="ARBA" id="ARBA00004613"/>
    </source>
</evidence>
<dbReference type="EMBL" id="OU898279">
    <property type="protein sequence ID" value="CAG9832580.1"/>
    <property type="molecule type" value="Genomic_DNA"/>
</dbReference>
<evidence type="ECO:0008006" key="8">
    <source>
        <dbReference type="Google" id="ProtNLM"/>
    </source>
</evidence>
<evidence type="ECO:0000256" key="3">
    <source>
        <dbReference type="ARBA" id="ARBA00022525"/>
    </source>
</evidence>
<feature type="chain" id="PRO_5040136090" description="Yellow-e" evidence="5">
    <location>
        <begin position="20"/>
        <end position="395"/>
    </location>
</feature>
<dbReference type="FunFam" id="2.120.10.30:FF:000045">
    <property type="entry name" value="Blast:Protein yellow"/>
    <property type="match status" value="1"/>
</dbReference>
<dbReference type="Proteomes" id="UP001153709">
    <property type="component" value="Chromosome 4"/>
</dbReference>
<keyword evidence="4 5" id="KW-0732">Signal</keyword>
<proteinExistence type="inferred from homology"/>
<protein>
    <recommendedName>
        <fullName evidence="8">Yellow-e</fullName>
    </recommendedName>
</protein>